<dbReference type="AlphaFoldDB" id="A3K550"/>
<dbReference type="EMBL" id="AAYA01000008">
    <property type="protein sequence ID" value="EBA07651.1"/>
    <property type="molecule type" value="Genomic_DNA"/>
</dbReference>
<keyword evidence="2" id="KW-1185">Reference proteome</keyword>
<reference evidence="1 2" key="1">
    <citation type="submission" date="2006-06" db="EMBL/GenBank/DDBJ databases">
        <authorList>
            <person name="Moran M.A."/>
            <person name="Ferriera S."/>
            <person name="Johnson J."/>
            <person name="Kravitz S."/>
            <person name="Beeson K."/>
            <person name="Sutton G."/>
            <person name="Rogers Y.-H."/>
            <person name="Friedman R."/>
            <person name="Frazier M."/>
            <person name="Venter J.C."/>
        </authorList>
    </citation>
    <scope>NUCLEOTIDE SEQUENCE [LARGE SCALE GENOMIC DNA]</scope>
    <source>
        <strain evidence="1 2">E-37</strain>
    </source>
</reference>
<gene>
    <name evidence="1" type="ORF">SSE37_13733</name>
</gene>
<name>A3K550_SAGS3</name>
<accession>A3K550</accession>
<sequence>MAKKQDLQEWIIAALKAHGGEAHLTRIAQHIWENHEAELLASGDLFYTWQYDMRWQAQHLKAAGKLEKHRKSWRLTGK</sequence>
<dbReference type="Proteomes" id="UP000005713">
    <property type="component" value="Unassembled WGS sequence"/>
</dbReference>
<organism evidence="1 2">
    <name type="scientific">Sagittula stellata (strain ATCC 700073 / DSM 11524 / E-37)</name>
    <dbReference type="NCBI Taxonomy" id="388399"/>
    <lineage>
        <taxon>Bacteria</taxon>
        <taxon>Pseudomonadati</taxon>
        <taxon>Pseudomonadota</taxon>
        <taxon>Alphaproteobacteria</taxon>
        <taxon>Rhodobacterales</taxon>
        <taxon>Roseobacteraceae</taxon>
        <taxon>Sagittula</taxon>
    </lineage>
</organism>
<protein>
    <submittedName>
        <fullName evidence="1">Uncharacterized protein</fullName>
    </submittedName>
</protein>
<evidence type="ECO:0000313" key="2">
    <source>
        <dbReference type="Proteomes" id="UP000005713"/>
    </source>
</evidence>
<dbReference type="eggNOG" id="ENOG5033MJZ">
    <property type="taxonomic scope" value="Bacteria"/>
</dbReference>
<evidence type="ECO:0000313" key="1">
    <source>
        <dbReference type="EMBL" id="EBA07651.1"/>
    </source>
</evidence>
<comment type="caution">
    <text evidence="1">The sequence shown here is derived from an EMBL/GenBank/DDBJ whole genome shotgun (WGS) entry which is preliminary data.</text>
</comment>
<proteinExistence type="predicted"/>
<dbReference type="RefSeq" id="WP_005860035.1">
    <property type="nucleotide sequence ID" value="NZ_AAYA01000008.1"/>
</dbReference>
<dbReference type="OrthoDB" id="9815437at2"/>